<dbReference type="Gramene" id="ONIVA01G07010.1">
    <property type="protein sequence ID" value="ONIVA01G07010.1"/>
    <property type="gene ID" value="ONIVA01G07010"/>
</dbReference>
<dbReference type="AlphaFoldDB" id="A0A0E0FHK0"/>
<reference evidence="2" key="1">
    <citation type="submission" date="2015-04" db="UniProtKB">
        <authorList>
            <consortium name="EnsemblPlants"/>
        </authorList>
    </citation>
    <scope>IDENTIFICATION</scope>
    <source>
        <strain evidence="2">SL10</strain>
    </source>
</reference>
<feature type="compositionally biased region" description="Basic and acidic residues" evidence="1">
    <location>
        <begin position="229"/>
        <end position="238"/>
    </location>
</feature>
<feature type="compositionally biased region" description="Gly residues" evidence="1">
    <location>
        <begin position="103"/>
        <end position="119"/>
    </location>
</feature>
<dbReference type="HOGENOM" id="CLU_907299_0_0_1"/>
<accession>A0A0E0FHK0</accession>
<feature type="region of interest" description="Disordered" evidence="1">
    <location>
        <begin position="162"/>
        <end position="238"/>
    </location>
</feature>
<dbReference type="Proteomes" id="UP000006591">
    <property type="component" value="Chromosome 1"/>
</dbReference>
<dbReference type="OMA" id="GEPMHEW"/>
<evidence type="ECO:0000313" key="2">
    <source>
        <dbReference type="EnsemblPlants" id="ONIVA01G07010.1"/>
    </source>
</evidence>
<name>A0A0E0FHK0_ORYNI</name>
<proteinExistence type="predicted"/>
<dbReference type="EnsemblPlants" id="ONIVA01G07010.1">
    <property type="protein sequence ID" value="ONIVA01G07010.1"/>
    <property type="gene ID" value="ONIVA01G07010"/>
</dbReference>
<evidence type="ECO:0000313" key="3">
    <source>
        <dbReference type="Proteomes" id="UP000006591"/>
    </source>
</evidence>
<sequence>MHWTQEIPCCAQVASNHSISPQVDWGLHKPQYWALQPASTSNDCSPFPTYTINTFDTIALFIWSGQQAIVGTQMKKNLSTGGERSEFDLKRQAAEADFVRSAAGGGGGPHPGGGGGLRPGGRRRRRALLSRWVAETDLVQVAGSGPRPSWLKSILSLSWSKKMRSPGRPRAHDELHGDGGVPVLSSPLRSSLSSPLLSALSPPRAPRSRRGPFYDSRNHLPTVGSRGGEPMHEWSVRRQSCEQDRVGASSASAQGRSYMQLWGFLGIRISEMAEITQLMYMEGMELSHGREDRTEEDDDGTRGGPAG</sequence>
<evidence type="ECO:0000256" key="1">
    <source>
        <dbReference type="SAM" id="MobiDB-lite"/>
    </source>
</evidence>
<feature type="compositionally biased region" description="Low complexity" evidence="1">
    <location>
        <begin position="184"/>
        <end position="202"/>
    </location>
</feature>
<feature type="region of interest" description="Disordered" evidence="1">
    <location>
        <begin position="287"/>
        <end position="307"/>
    </location>
</feature>
<reference evidence="2" key="2">
    <citation type="submission" date="2018-04" db="EMBL/GenBank/DDBJ databases">
        <title>OnivRS2 (Oryza nivara Reference Sequence Version 2).</title>
        <authorList>
            <person name="Zhang J."/>
            <person name="Kudrna D."/>
            <person name="Lee S."/>
            <person name="Talag J."/>
            <person name="Rajasekar S."/>
            <person name="Welchert J."/>
            <person name="Hsing Y.-I."/>
            <person name="Wing R.A."/>
        </authorList>
    </citation>
    <scope>NUCLEOTIDE SEQUENCE [LARGE SCALE GENOMIC DNA]</scope>
</reference>
<protein>
    <submittedName>
        <fullName evidence="2">Uncharacterized protein</fullName>
    </submittedName>
</protein>
<feature type="region of interest" description="Disordered" evidence="1">
    <location>
        <begin position="100"/>
        <end position="123"/>
    </location>
</feature>
<organism evidence="2">
    <name type="scientific">Oryza nivara</name>
    <name type="common">Indian wild rice</name>
    <name type="synonym">Oryza sativa f. spontanea</name>
    <dbReference type="NCBI Taxonomy" id="4536"/>
    <lineage>
        <taxon>Eukaryota</taxon>
        <taxon>Viridiplantae</taxon>
        <taxon>Streptophyta</taxon>
        <taxon>Embryophyta</taxon>
        <taxon>Tracheophyta</taxon>
        <taxon>Spermatophyta</taxon>
        <taxon>Magnoliopsida</taxon>
        <taxon>Liliopsida</taxon>
        <taxon>Poales</taxon>
        <taxon>Poaceae</taxon>
        <taxon>BOP clade</taxon>
        <taxon>Oryzoideae</taxon>
        <taxon>Oryzeae</taxon>
        <taxon>Oryzinae</taxon>
        <taxon>Oryza</taxon>
    </lineage>
</organism>
<keyword evidence="3" id="KW-1185">Reference proteome</keyword>